<gene>
    <name evidence="1" type="ORF">PHYPSEUDO_014072</name>
</gene>
<sequence length="176" mass="20147">MGRRFNTKCRPGLVPVLSPQETATASTPGCDQVKLRGDITAYMDVSHQLRTKRKYVYEADRRGTLKDQHALDMSVEVAKLKRSSDKIRLSVCEQLRALINEIHHHLDTTAEQPSSSNPAFELANKCAELLHSITITAIKEEIFEKERLLSNLRLHNGKSAVYVVLRTRWRVRPRSW</sequence>
<keyword evidence="2" id="KW-1185">Reference proteome</keyword>
<reference evidence="1" key="1">
    <citation type="submission" date="2021-02" db="EMBL/GenBank/DDBJ databases">
        <authorList>
            <person name="Palmer J.M."/>
        </authorList>
    </citation>
    <scope>NUCLEOTIDE SEQUENCE</scope>
    <source>
        <strain evidence="1">SCRP734</strain>
    </source>
</reference>
<accession>A0A8T1V7E0</accession>
<comment type="caution">
    <text evidence="1">The sequence shown here is derived from an EMBL/GenBank/DDBJ whole genome shotgun (WGS) entry which is preliminary data.</text>
</comment>
<evidence type="ECO:0000313" key="2">
    <source>
        <dbReference type="Proteomes" id="UP000694044"/>
    </source>
</evidence>
<dbReference type="Proteomes" id="UP000694044">
    <property type="component" value="Unassembled WGS sequence"/>
</dbReference>
<proteinExistence type="predicted"/>
<protein>
    <submittedName>
        <fullName evidence="1">Uncharacterized protein</fullName>
    </submittedName>
</protein>
<dbReference type="EMBL" id="JAGDFM010000776">
    <property type="protein sequence ID" value="KAG7376210.1"/>
    <property type="molecule type" value="Genomic_DNA"/>
</dbReference>
<organism evidence="1 2">
    <name type="scientific">Phytophthora pseudosyringae</name>
    <dbReference type="NCBI Taxonomy" id="221518"/>
    <lineage>
        <taxon>Eukaryota</taxon>
        <taxon>Sar</taxon>
        <taxon>Stramenopiles</taxon>
        <taxon>Oomycota</taxon>
        <taxon>Peronosporomycetes</taxon>
        <taxon>Peronosporales</taxon>
        <taxon>Peronosporaceae</taxon>
        <taxon>Phytophthora</taxon>
    </lineage>
</organism>
<dbReference type="AlphaFoldDB" id="A0A8T1V7E0"/>
<name>A0A8T1V7E0_9STRA</name>
<dbReference type="OrthoDB" id="118733at2759"/>
<evidence type="ECO:0000313" key="1">
    <source>
        <dbReference type="EMBL" id="KAG7376210.1"/>
    </source>
</evidence>